<protein>
    <recommendedName>
        <fullName evidence="3">Sulfotransferase family protein</fullName>
    </recommendedName>
</protein>
<organism evidence="1 2">
    <name type="scientific">Jannaschia helgolandensis</name>
    <dbReference type="NCBI Taxonomy" id="188906"/>
    <lineage>
        <taxon>Bacteria</taxon>
        <taxon>Pseudomonadati</taxon>
        <taxon>Pseudomonadota</taxon>
        <taxon>Alphaproteobacteria</taxon>
        <taxon>Rhodobacterales</taxon>
        <taxon>Roseobacteraceae</taxon>
        <taxon>Jannaschia</taxon>
    </lineage>
</organism>
<dbReference type="SUPFAM" id="SSF52540">
    <property type="entry name" value="P-loop containing nucleoside triphosphate hydrolases"/>
    <property type="match status" value="1"/>
</dbReference>
<sequence>MALEIVGSGFGRTGTMTTKDALGILGFGPTHHMVEILEDPSQIGLWKHHMAGRPVDWSAVFKGYRSQVDFPGAAVWQDLLTAFPDARVIHTERPEDAWWASFNKTIGKVFRLAETLPLPDPIMDVTVSFRDGLIGPLLGDYRDRETAIAAYRANNARVRKVVPPDRLLVFDVAQGWKPLCAFLDVPVPDTHLSAP</sequence>
<gene>
    <name evidence="1" type="ORF">SAMN04488526_0055</name>
</gene>
<dbReference type="STRING" id="188906.SAMN04488526_0055"/>
<evidence type="ECO:0008006" key="3">
    <source>
        <dbReference type="Google" id="ProtNLM"/>
    </source>
</evidence>
<evidence type="ECO:0000313" key="1">
    <source>
        <dbReference type="EMBL" id="SEK23149.1"/>
    </source>
</evidence>
<reference evidence="1 2" key="1">
    <citation type="submission" date="2016-10" db="EMBL/GenBank/DDBJ databases">
        <authorList>
            <person name="de Groot N.N."/>
        </authorList>
    </citation>
    <scope>NUCLEOTIDE SEQUENCE [LARGE SCALE GENOMIC DNA]</scope>
    <source>
        <strain evidence="1 2">DSM 14858</strain>
    </source>
</reference>
<keyword evidence="2" id="KW-1185">Reference proteome</keyword>
<dbReference type="PANTHER" id="PTHR36978:SF4">
    <property type="entry name" value="P-LOOP CONTAINING NUCLEOSIDE TRIPHOSPHATE HYDROLASE PROTEIN"/>
    <property type="match status" value="1"/>
</dbReference>
<dbReference type="Gene3D" id="3.40.50.300">
    <property type="entry name" value="P-loop containing nucleotide triphosphate hydrolases"/>
    <property type="match status" value="1"/>
</dbReference>
<dbReference type="EMBL" id="FNZQ01000001">
    <property type="protein sequence ID" value="SEK23149.1"/>
    <property type="molecule type" value="Genomic_DNA"/>
</dbReference>
<dbReference type="AlphaFoldDB" id="A0A1H7FAR4"/>
<dbReference type="InterPro" id="IPR040632">
    <property type="entry name" value="Sulfotransfer_4"/>
</dbReference>
<dbReference type="InterPro" id="IPR027417">
    <property type="entry name" value="P-loop_NTPase"/>
</dbReference>
<proteinExistence type="predicted"/>
<evidence type="ECO:0000313" key="2">
    <source>
        <dbReference type="Proteomes" id="UP000199283"/>
    </source>
</evidence>
<name>A0A1H7FAR4_9RHOB</name>
<dbReference type="RefSeq" id="WP_245737454.1">
    <property type="nucleotide sequence ID" value="NZ_FNZQ01000001.1"/>
</dbReference>
<accession>A0A1H7FAR4</accession>
<dbReference type="Proteomes" id="UP000199283">
    <property type="component" value="Unassembled WGS sequence"/>
</dbReference>
<dbReference type="PANTHER" id="PTHR36978">
    <property type="entry name" value="P-LOOP CONTAINING NUCLEOTIDE TRIPHOSPHATE HYDROLASE"/>
    <property type="match status" value="1"/>
</dbReference>
<dbReference type="Pfam" id="PF17784">
    <property type="entry name" value="Sulfotransfer_4"/>
    <property type="match status" value="1"/>
</dbReference>